<dbReference type="Proteomes" id="UP000527355">
    <property type="component" value="Unassembled WGS sequence"/>
</dbReference>
<feature type="compositionally biased region" description="Basic and acidic residues" evidence="1">
    <location>
        <begin position="42"/>
        <end position="51"/>
    </location>
</feature>
<keyword evidence="3" id="KW-1185">Reference proteome</keyword>
<evidence type="ECO:0000256" key="1">
    <source>
        <dbReference type="SAM" id="MobiDB-lite"/>
    </source>
</evidence>
<comment type="caution">
    <text evidence="2">The sequence shown here is derived from an EMBL/GenBank/DDBJ whole genome shotgun (WGS) entry which is preliminary data.</text>
</comment>
<feature type="compositionally biased region" description="Low complexity" evidence="1">
    <location>
        <begin position="125"/>
        <end position="134"/>
    </location>
</feature>
<sequence length="141" mass="14855">MGQGRPHQGIRPAGSCGPCQAPACPSSKRPRRPPEPSGGPAHEGKLTDPDKQLSTSTLVPSAAGSPWQQTHRVHSFCKELEIPKPSPGVGAQRGSSDVLAGLGGQSRGCPSLHPQTSGRPRRSLSPRSRFFPTRGRTDARP</sequence>
<evidence type="ECO:0000313" key="3">
    <source>
        <dbReference type="Proteomes" id="UP000527355"/>
    </source>
</evidence>
<gene>
    <name evidence="2" type="ORF">mMyoMyo1_009429</name>
</gene>
<dbReference type="EMBL" id="JABWUV010000018">
    <property type="protein sequence ID" value="KAF6291066.1"/>
    <property type="molecule type" value="Genomic_DNA"/>
</dbReference>
<protein>
    <submittedName>
        <fullName evidence="2">Uncharacterized protein</fullName>
    </submittedName>
</protein>
<proteinExistence type="predicted"/>
<reference evidence="2 3" key="1">
    <citation type="journal article" date="2020" name="Nature">
        <title>Six reference-quality genomes reveal evolution of bat adaptations.</title>
        <authorList>
            <person name="Jebb D."/>
            <person name="Huang Z."/>
            <person name="Pippel M."/>
            <person name="Hughes G.M."/>
            <person name="Lavrichenko K."/>
            <person name="Devanna P."/>
            <person name="Winkler S."/>
            <person name="Jermiin L.S."/>
            <person name="Skirmuntt E.C."/>
            <person name="Katzourakis A."/>
            <person name="Burkitt-Gray L."/>
            <person name="Ray D.A."/>
            <person name="Sullivan K.A.M."/>
            <person name="Roscito J.G."/>
            <person name="Kirilenko B.M."/>
            <person name="Davalos L.M."/>
            <person name="Corthals A.P."/>
            <person name="Power M.L."/>
            <person name="Jones G."/>
            <person name="Ransome R.D."/>
            <person name="Dechmann D.K.N."/>
            <person name="Locatelli A.G."/>
            <person name="Puechmaille S.J."/>
            <person name="Fedrigo O."/>
            <person name="Jarvis E.D."/>
            <person name="Hiller M."/>
            <person name="Vernes S.C."/>
            <person name="Myers E.W."/>
            <person name="Teeling E.C."/>
        </authorList>
    </citation>
    <scope>NUCLEOTIDE SEQUENCE [LARGE SCALE GENOMIC DNA]</scope>
    <source>
        <strain evidence="2">MMyoMyo1</strain>
        <tissue evidence="2">Flight muscle</tissue>
    </source>
</reference>
<feature type="region of interest" description="Disordered" evidence="1">
    <location>
        <begin position="1"/>
        <end position="141"/>
    </location>
</feature>
<dbReference type="AlphaFoldDB" id="A0A7J7SRJ9"/>
<accession>A0A7J7SRJ9</accession>
<name>A0A7J7SRJ9_MYOMY</name>
<evidence type="ECO:0000313" key="2">
    <source>
        <dbReference type="EMBL" id="KAF6291066.1"/>
    </source>
</evidence>
<organism evidence="2 3">
    <name type="scientific">Myotis myotis</name>
    <name type="common">Greater mouse-eared bat</name>
    <name type="synonym">Vespertilio myotis</name>
    <dbReference type="NCBI Taxonomy" id="51298"/>
    <lineage>
        <taxon>Eukaryota</taxon>
        <taxon>Metazoa</taxon>
        <taxon>Chordata</taxon>
        <taxon>Craniata</taxon>
        <taxon>Vertebrata</taxon>
        <taxon>Euteleostomi</taxon>
        <taxon>Mammalia</taxon>
        <taxon>Eutheria</taxon>
        <taxon>Laurasiatheria</taxon>
        <taxon>Chiroptera</taxon>
        <taxon>Yangochiroptera</taxon>
        <taxon>Vespertilionidae</taxon>
        <taxon>Myotis</taxon>
    </lineage>
</organism>